<dbReference type="PROSITE" id="PS52004">
    <property type="entry name" value="KS3_2"/>
    <property type="match status" value="1"/>
</dbReference>
<dbReference type="EMBL" id="BMMK01000009">
    <property type="protein sequence ID" value="GGM52802.1"/>
    <property type="molecule type" value="Genomic_DNA"/>
</dbReference>
<evidence type="ECO:0000313" key="7">
    <source>
        <dbReference type="Proteomes" id="UP000637578"/>
    </source>
</evidence>
<dbReference type="InterPro" id="IPR014031">
    <property type="entry name" value="Ketoacyl_synth_C"/>
</dbReference>
<evidence type="ECO:0000256" key="4">
    <source>
        <dbReference type="RuleBase" id="RU003694"/>
    </source>
</evidence>
<dbReference type="CDD" id="cd00832">
    <property type="entry name" value="CLF"/>
    <property type="match status" value="1"/>
</dbReference>
<dbReference type="SUPFAM" id="SSF53901">
    <property type="entry name" value="Thiolase-like"/>
    <property type="match status" value="2"/>
</dbReference>
<keyword evidence="3" id="KW-0012">Acyltransferase</keyword>
<dbReference type="Gene3D" id="3.40.47.10">
    <property type="match status" value="2"/>
</dbReference>
<feature type="domain" description="Ketosynthase family 3 (KS3)" evidence="5">
    <location>
        <begin position="1"/>
        <end position="403"/>
    </location>
</feature>
<evidence type="ECO:0000313" key="6">
    <source>
        <dbReference type="EMBL" id="GGM52802.1"/>
    </source>
</evidence>
<keyword evidence="2 4" id="KW-0808">Transferase</keyword>
<reference evidence="6" key="1">
    <citation type="journal article" date="2014" name="Int. J. Syst. Evol. Microbiol.">
        <title>Complete genome sequence of Corynebacterium casei LMG S-19264T (=DSM 44701T), isolated from a smear-ripened cheese.</title>
        <authorList>
            <consortium name="US DOE Joint Genome Institute (JGI-PGF)"/>
            <person name="Walter F."/>
            <person name="Albersmeier A."/>
            <person name="Kalinowski J."/>
            <person name="Ruckert C."/>
        </authorList>
    </citation>
    <scope>NUCLEOTIDE SEQUENCE</scope>
    <source>
        <strain evidence="6">CGMCC 4.5737</strain>
    </source>
</reference>
<dbReference type="AlphaFoldDB" id="A0A8J3FU76"/>
<accession>A0A8J3FU76</accession>
<dbReference type="GO" id="GO:0004315">
    <property type="term" value="F:3-oxoacyl-[acyl-carrier-protein] synthase activity"/>
    <property type="evidence" value="ECO:0007669"/>
    <property type="project" value="TreeGrafter"/>
</dbReference>
<organism evidence="6 7">
    <name type="scientific">Longimycelium tulufanense</name>
    <dbReference type="NCBI Taxonomy" id="907463"/>
    <lineage>
        <taxon>Bacteria</taxon>
        <taxon>Bacillati</taxon>
        <taxon>Actinomycetota</taxon>
        <taxon>Actinomycetes</taxon>
        <taxon>Pseudonocardiales</taxon>
        <taxon>Pseudonocardiaceae</taxon>
        <taxon>Longimycelium</taxon>
    </lineage>
</organism>
<comment type="caution">
    <text evidence="6">The sequence shown here is derived from an EMBL/GenBank/DDBJ whole genome shotgun (WGS) entry which is preliminary data.</text>
</comment>
<sequence length="406" mass="42121">MTAVVVTGIGVIAPNGRNASEFWSATLSGRTGIGPLTRFDATSHPAVLAGQIDGFDPVEQIPRKLLPQTDVSTQFALAAAAEALADANVDPARFSRYGTGVVTSNATGGFAFTHREFQKLWTQGPGAVSVYESFAWFYAVNTGQISIRHGLRGPGCVLVSEQAGGLDAIGNARRAIRLGTPVMVTGGVDSSFDPWGWASHVSSGRLSRGRDPERAYLPFDVDANGYVPGEGGALLVLEEASSARARSARLYGEIAGYAATFDPRPGSSERPPGLRRAAELAVADAGLRPTDIDVVFADGSGVRNLDAVEAAALADLFGPGRVPVSAPKALTGRLYAGGGPLDVTTALLAIRDGVIPATAHTSAVPASYGLDLVLREPRRAELRSALVLARGKGGFNSAVVVRCTDG</sequence>
<dbReference type="Pfam" id="PF02801">
    <property type="entry name" value="Ketoacyl-synt_C"/>
    <property type="match status" value="1"/>
</dbReference>
<evidence type="ECO:0000256" key="2">
    <source>
        <dbReference type="ARBA" id="ARBA00022679"/>
    </source>
</evidence>
<gene>
    <name evidence="6" type="ORF">GCM10012275_24720</name>
</gene>
<proteinExistence type="inferred from homology"/>
<name>A0A8J3FU76_9PSEU</name>
<evidence type="ECO:0000259" key="5">
    <source>
        <dbReference type="PROSITE" id="PS52004"/>
    </source>
</evidence>
<dbReference type="Proteomes" id="UP000637578">
    <property type="component" value="Unassembled WGS sequence"/>
</dbReference>
<dbReference type="InterPro" id="IPR000794">
    <property type="entry name" value="Beta-ketoacyl_synthase"/>
</dbReference>
<evidence type="ECO:0000256" key="3">
    <source>
        <dbReference type="ARBA" id="ARBA00023315"/>
    </source>
</evidence>
<dbReference type="SMART" id="SM00825">
    <property type="entry name" value="PKS_KS"/>
    <property type="match status" value="1"/>
</dbReference>
<dbReference type="Pfam" id="PF00109">
    <property type="entry name" value="ketoacyl-synt"/>
    <property type="match status" value="1"/>
</dbReference>
<dbReference type="InterPro" id="IPR014030">
    <property type="entry name" value="Ketoacyl_synth_N"/>
</dbReference>
<reference evidence="6" key="2">
    <citation type="submission" date="2020-09" db="EMBL/GenBank/DDBJ databases">
        <authorList>
            <person name="Sun Q."/>
            <person name="Zhou Y."/>
        </authorList>
    </citation>
    <scope>NUCLEOTIDE SEQUENCE</scope>
    <source>
        <strain evidence="6">CGMCC 4.5737</strain>
    </source>
</reference>
<evidence type="ECO:0000256" key="1">
    <source>
        <dbReference type="ARBA" id="ARBA00008467"/>
    </source>
</evidence>
<dbReference type="RefSeq" id="WP_189057076.1">
    <property type="nucleotide sequence ID" value="NZ_BMMK01000009.1"/>
</dbReference>
<protein>
    <submittedName>
        <fullName evidence="6">Actinorhodin polyketide putative beta-ketoacyl synthase 2</fullName>
    </submittedName>
</protein>
<dbReference type="PANTHER" id="PTHR11712:SF322">
    <property type="entry name" value="POLYKETIDE BETA-KETOACYL SYNTHASE 2-RELATED"/>
    <property type="match status" value="1"/>
</dbReference>
<dbReference type="InterPro" id="IPR020841">
    <property type="entry name" value="PKS_Beta-ketoAc_synthase_dom"/>
</dbReference>
<comment type="similarity">
    <text evidence="1 4">Belongs to the thiolase-like superfamily. Beta-ketoacyl-ACP synthases family.</text>
</comment>
<dbReference type="InterPro" id="IPR016039">
    <property type="entry name" value="Thiolase-like"/>
</dbReference>
<dbReference type="PANTHER" id="PTHR11712">
    <property type="entry name" value="POLYKETIDE SYNTHASE-RELATED"/>
    <property type="match status" value="1"/>
</dbReference>
<dbReference type="GO" id="GO:0006633">
    <property type="term" value="P:fatty acid biosynthetic process"/>
    <property type="evidence" value="ECO:0007669"/>
    <property type="project" value="TreeGrafter"/>
</dbReference>
<keyword evidence="7" id="KW-1185">Reference proteome</keyword>